<protein>
    <submittedName>
        <fullName evidence="1">Uncharacterized protein</fullName>
    </submittedName>
</protein>
<gene>
    <name evidence="1" type="ORF">FBU59_003763</name>
</gene>
<proteinExistence type="predicted"/>
<keyword evidence="2" id="KW-1185">Reference proteome</keyword>
<evidence type="ECO:0000313" key="2">
    <source>
        <dbReference type="Proteomes" id="UP001150603"/>
    </source>
</evidence>
<feature type="non-terminal residue" evidence="1">
    <location>
        <position position="412"/>
    </location>
</feature>
<organism evidence="1 2">
    <name type="scientific">Linderina macrospora</name>
    <dbReference type="NCBI Taxonomy" id="4868"/>
    <lineage>
        <taxon>Eukaryota</taxon>
        <taxon>Fungi</taxon>
        <taxon>Fungi incertae sedis</taxon>
        <taxon>Zoopagomycota</taxon>
        <taxon>Kickxellomycotina</taxon>
        <taxon>Kickxellomycetes</taxon>
        <taxon>Kickxellales</taxon>
        <taxon>Kickxellaceae</taxon>
        <taxon>Linderina</taxon>
    </lineage>
</organism>
<dbReference type="Proteomes" id="UP001150603">
    <property type="component" value="Unassembled WGS sequence"/>
</dbReference>
<name>A0ACC1J7J9_9FUNG</name>
<comment type="caution">
    <text evidence="1">The sequence shown here is derived from an EMBL/GenBank/DDBJ whole genome shotgun (WGS) entry which is preliminary data.</text>
</comment>
<evidence type="ECO:0000313" key="1">
    <source>
        <dbReference type="EMBL" id="KAJ1940600.1"/>
    </source>
</evidence>
<accession>A0ACC1J7J9</accession>
<dbReference type="EMBL" id="JANBPW010002497">
    <property type="protein sequence ID" value="KAJ1940600.1"/>
    <property type="molecule type" value="Genomic_DNA"/>
</dbReference>
<reference evidence="1" key="1">
    <citation type="submission" date="2022-07" db="EMBL/GenBank/DDBJ databases">
        <title>Phylogenomic reconstructions and comparative analyses of Kickxellomycotina fungi.</title>
        <authorList>
            <person name="Reynolds N.K."/>
            <person name="Stajich J.E."/>
            <person name="Barry K."/>
            <person name="Grigoriev I.V."/>
            <person name="Crous P."/>
            <person name="Smith M.E."/>
        </authorList>
    </citation>
    <scope>NUCLEOTIDE SEQUENCE</scope>
    <source>
        <strain evidence="1">NRRL 5244</strain>
    </source>
</reference>
<sequence>MFRTAVKRIQHTPASRLARPGTRCMSTEQPPTADERKKAPKTRYLGVRPESPAITRMADKFSQSTSTIDIASELDKFKFTTDDLIRQLPAVRPQLASDASVAISTAELVVTSRKETMDLLNDLRVDRAEKIKGAFRLDQLKEYLELHGKPAAGNKGKLINRIITDVWGISPRALELRLDKPKEDVVQDGIDLPLSSESLEAVKKLDGGMFAQLEKEFAVKIKLNQDKLRVTGAMHNVRAALSVLRERIVAKATVQVKLEKYGKMRSVSEQHAKVIVDKIGRHANGKATVSGGEYFVTSDSLADAVDLQHALVKALIVPKDQTTMVVAADGIKEALACTVIPAADPVGLPSTSILDQSLFAQLPSEIVTPVAVLAKHALYEITAQGSAVKHSKDLIGTLQDWVNAQEPGHGQS</sequence>